<dbReference type="OrthoDB" id="243547at2"/>
<reference evidence="9 10" key="1">
    <citation type="submission" date="2019-09" db="EMBL/GenBank/DDBJ databases">
        <authorList>
            <person name="Valk L.C."/>
        </authorList>
    </citation>
    <scope>NUCLEOTIDE SEQUENCE [LARGE SCALE GENOMIC DNA]</scope>
    <source>
        <strain evidence="9">GalUA</strain>
    </source>
</reference>
<dbReference type="CDD" id="cd16015">
    <property type="entry name" value="LTA_synthase"/>
    <property type="match status" value="1"/>
</dbReference>
<sequence>MDRIRVLIGKNIYLKKVLHILRKFTVVAYALLSIGIYFLIELFSRHSILEAFLFMTKSPIIFVYNAFMIFVTFMIAYFFKRRLFVTAVIATLWLAMGTANGVILSYRVTPFTGTDLTLILDAISLIDTYISIEKILLIIVGAAIVLILIIYGWFKLPKHTAKIDYRKSAALMAISVLLLFGFTKVNVSTRILATYFGNIAFAYKDYGFPYCFSMSVFATGINSPNDYSEAFMTKIKKSFTSTNDSIEAVNHIDEMPNIIFLQLESFCDPELIKYLKFSDDPIPNFRKLSEQYSSGFLTVPSVGAGTANTEFEIMTGMSLRYFGPGEYPYKTILKTTPCESTAYSLKKLGYATHAIHNNEASFYDRKTVFANLGYDTFTSEEYMNIKEYTPMGWAKDKDLVGQITDALDSTKEKDYVYTISVQGHGSYPSEPILNNPEIEVFGCRNVEQKNSFTYYVNQIHDMDKFIQELVDELSKRQEPTVLVMYGDHLPTLGLEASQLVNHSLFQTEYVIWDNMGLEVIDKSVTAYQLSATVLERIGIQEGTLTKFHQKRVGTTNYLADLDALQYDMLYGKKYIYGGELPITPTDLKMGVKQILITKVVRNLKETVYIMGKNFTKASKVYINDEEQETTFIDSSTLKVNSYNLKQGDVLKVRQINNTYGVLSTSNIYISEK</sequence>
<keyword evidence="3" id="KW-1003">Cell membrane</keyword>
<evidence type="ECO:0000259" key="8">
    <source>
        <dbReference type="Pfam" id="PF00884"/>
    </source>
</evidence>
<evidence type="ECO:0000256" key="1">
    <source>
        <dbReference type="ARBA" id="ARBA00004651"/>
    </source>
</evidence>
<comment type="pathway">
    <text evidence="2">Cell wall biogenesis; lipoteichoic acid biosynthesis.</text>
</comment>
<dbReference type="InterPro" id="IPR000917">
    <property type="entry name" value="Sulfatase_N"/>
</dbReference>
<gene>
    <name evidence="9" type="ORF">F7O84_01465</name>
</gene>
<dbReference type="SUPFAM" id="SSF53649">
    <property type="entry name" value="Alkaline phosphatase-like"/>
    <property type="match status" value="1"/>
</dbReference>
<accession>A0A7V7QNE9</accession>
<evidence type="ECO:0000256" key="6">
    <source>
        <dbReference type="ARBA" id="ARBA00023136"/>
    </source>
</evidence>
<keyword evidence="4 7" id="KW-0812">Transmembrane</keyword>
<dbReference type="RefSeq" id="WP_151141055.1">
    <property type="nucleotide sequence ID" value="NZ_WAGX01000003.1"/>
</dbReference>
<dbReference type="AlphaFoldDB" id="A0A7V7QNE9"/>
<dbReference type="PANTHER" id="PTHR47371:SF3">
    <property type="entry name" value="PHOSPHOGLYCEROL TRANSFERASE I"/>
    <property type="match status" value="1"/>
</dbReference>
<evidence type="ECO:0000256" key="2">
    <source>
        <dbReference type="ARBA" id="ARBA00004936"/>
    </source>
</evidence>
<evidence type="ECO:0000256" key="7">
    <source>
        <dbReference type="SAM" id="Phobius"/>
    </source>
</evidence>
<evidence type="ECO:0000256" key="3">
    <source>
        <dbReference type="ARBA" id="ARBA00022475"/>
    </source>
</evidence>
<evidence type="ECO:0000256" key="4">
    <source>
        <dbReference type="ARBA" id="ARBA00022692"/>
    </source>
</evidence>
<feature type="transmembrane region" description="Helical" evidence="7">
    <location>
        <begin position="84"/>
        <end position="106"/>
    </location>
</feature>
<dbReference type="GO" id="GO:0016787">
    <property type="term" value="F:hydrolase activity"/>
    <property type="evidence" value="ECO:0007669"/>
    <property type="project" value="UniProtKB-KW"/>
</dbReference>
<dbReference type="PANTHER" id="PTHR47371">
    <property type="entry name" value="LIPOTEICHOIC ACID SYNTHASE"/>
    <property type="match status" value="1"/>
</dbReference>
<feature type="domain" description="Sulfatase N-terminal" evidence="8">
    <location>
        <begin position="256"/>
        <end position="538"/>
    </location>
</feature>
<keyword evidence="6 7" id="KW-0472">Membrane</keyword>
<keyword evidence="10" id="KW-1185">Reference proteome</keyword>
<feature type="transmembrane region" description="Helical" evidence="7">
    <location>
        <begin position="168"/>
        <end position="187"/>
    </location>
</feature>
<dbReference type="Pfam" id="PF00884">
    <property type="entry name" value="Sulfatase"/>
    <property type="match status" value="1"/>
</dbReference>
<comment type="subcellular location">
    <subcellularLocation>
        <location evidence="1">Cell membrane</location>
        <topology evidence="1">Multi-pass membrane protein</topology>
    </subcellularLocation>
</comment>
<evidence type="ECO:0000256" key="5">
    <source>
        <dbReference type="ARBA" id="ARBA00022989"/>
    </source>
</evidence>
<keyword evidence="9" id="KW-0378">Hydrolase</keyword>
<keyword evidence="5 7" id="KW-1133">Transmembrane helix</keyword>
<dbReference type="GO" id="GO:0005886">
    <property type="term" value="C:plasma membrane"/>
    <property type="evidence" value="ECO:0007669"/>
    <property type="project" value="UniProtKB-SubCell"/>
</dbReference>
<feature type="transmembrane region" description="Helical" evidence="7">
    <location>
        <begin position="20"/>
        <end position="40"/>
    </location>
</feature>
<proteinExistence type="predicted"/>
<dbReference type="EMBL" id="WAGX01000003">
    <property type="protein sequence ID" value="KAB1440526.1"/>
    <property type="molecule type" value="Genomic_DNA"/>
</dbReference>
<dbReference type="InterPro" id="IPR050448">
    <property type="entry name" value="OpgB/LTA_synthase_biosynth"/>
</dbReference>
<evidence type="ECO:0000313" key="9">
    <source>
        <dbReference type="EMBL" id="KAB1440526.1"/>
    </source>
</evidence>
<dbReference type="Gene3D" id="3.40.720.10">
    <property type="entry name" value="Alkaline Phosphatase, subunit A"/>
    <property type="match status" value="1"/>
</dbReference>
<feature type="transmembrane region" description="Helical" evidence="7">
    <location>
        <begin position="60"/>
        <end position="79"/>
    </location>
</feature>
<organism evidence="9 10">
    <name type="scientific">Candidatus Galacturonatibacter soehngenii</name>
    <dbReference type="NCBI Taxonomy" id="2307010"/>
    <lineage>
        <taxon>Bacteria</taxon>
        <taxon>Bacillati</taxon>
        <taxon>Bacillota</taxon>
        <taxon>Clostridia</taxon>
        <taxon>Lachnospirales</taxon>
        <taxon>Lachnospiraceae</taxon>
        <taxon>Candidatus Galacturonatibacter</taxon>
    </lineage>
</organism>
<comment type="caution">
    <text evidence="9">The sequence shown here is derived from an EMBL/GenBank/DDBJ whole genome shotgun (WGS) entry which is preliminary data.</text>
</comment>
<keyword evidence="9" id="KW-0808">Transferase</keyword>
<name>A0A7V7QNE9_9FIRM</name>
<reference evidence="9 10" key="2">
    <citation type="submission" date="2020-02" db="EMBL/GenBank/DDBJ databases">
        <title>Candidatus Galacturonibacter soehngenii shows hetero-acetogenic catabolism of galacturonic acid but lacks a canonical carbon monoxide dehydrogenase/acetyl-CoA synthase complex.</title>
        <authorList>
            <person name="Diender M."/>
            <person name="Stouten G.R."/>
            <person name="Petersen J.F."/>
            <person name="Nielsen P.H."/>
            <person name="Dueholm M.S."/>
            <person name="Pronk J.T."/>
            <person name="Van Loosdrecht M.C.M."/>
        </authorList>
    </citation>
    <scope>NUCLEOTIDE SEQUENCE [LARGE SCALE GENOMIC DNA]</scope>
    <source>
        <strain evidence="9">GalUA</strain>
    </source>
</reference>
<evidence type="ECO:0000313" key="10">
    <source>
        <dbReference type="Proteomes" id="UP000461768"/>
    </source>
</evidence>
<dbReference type="Proteomes" id="UP000461768">
    <property type="component" value="Unassembled WGS sequence"/>
</dbReference>
<dbReference type="InterPro" id="IPR017850">
    <property type="entry name" value="Alkaline_phosphatase_core_sf"/>
</dbReference>
<feature type="transmembrane region" description="Helical" evidence="7">
    <location>
        <begin position="135"/>
        <end position="156"/>
    </location>
</feature>
<protein>
    <submittedName>
        <fullName evidence="9">Sulfatase-like hydrolase/transferase</fullName>
    </submittedName>
</protein>
<dbReference type="GO" id="GO:0016740">
    <property type="term" value="F:transferase activity"/>
    <property type="evidence" value="ECO:0007669"/>
    <property type="project" value="UniProtKB-KW"/>
</dbReference>